<sequence length="154" mass="17182">MIQNGVGERPSEIPIGLRDICEKIHQVAEDVRTLGRFGNKRSFTLVSNAARIMTSEQSERPFRVYQDFLYEIRRGRNGRSMATLCAASIGKTKAITLNQKDRTTLVRYIANNGSVLTSEPLALLAAQYNIPTAETQFRDKFQIGRPIGLALLPA</sequence>
<evidence type="ECO:0000313" key="1">
    <source>
        <dbReference type="EMBL" id="KAJ5249292.1"/>
    </source>
</evidence>
<dbReference type="AlphaFoldDB" id="A0A9W9TYP4"/>
<keyword evidence="2" id="KW-1185">Reference proteome</keyword>
<proteinExistence type="predicted"/>
<organism evidence="1 2">
    <name type="scientific">Penicillium chermesinum</name>
    <dbReference type="NCBI Taxonomy" id="63820"/>
    <lineage>
        <taxon>Eukaryota</taxon>
        <taxon>Fungi</taxon>
        <taxon>Dikarya</taxon>
        <taxon>Ascomycota</taxon>
        <taxon>Pezizomycotina</taxon>
        <taxon>Eurotiomycetes</taxon>
        <taxon>Eurotiomycetidae</taxon>
        <taxon>Eurotiales</taxon>
        <taxon>Aspergillaceae</taxon>
        <taxon>Penicillium</taxon>
    </lineage>
</organism>
<protein>
    <submittedName>
        <fullName evidence="1">Uncharacterized protein</fullName>
    </submittedName>
</protein>
<comment type="caution">
    <text evidence="1">The sequence shown here is derived from an EMBL/GenBank/DDBJ whole genome shotgun (WGS) entry which is preliminary data.</text>
</comment>
<dbReference type="RefSeq" id="XP_058336071.1">
    <property type="nucleotide sequence ID" value="XM_058470040.1"/>
</dbReference>
<dbReference type="GeneID" id="83197343"/>
<evidence type="ECO:0000313" key="2">
    <source>
        <dbReference type="Proteomes" id="UP001150941"/>
    </source>
</evidence>
<dbReference type="Proteomes" id="UP001150941">
    <property type="component" value="Unassembled WGS sequence"/>
</dbReference>
<reference evidence="1" key="2">
    <citation type="journal article" date="2023" name="IMA Fungus">
        <title>Comparative genomic study of the Penicillium genus elucidates a diverse pangenome and 15 lateral gene transfer events.</title>
        <authorList>
            <person name="Petersen C."/>
            <person name="Sorensen T."/>
            <person name="Nielsen M.R."/>
            <person name="Sondergaard T.E."/>
            <person name="Sorensen J.L."/>
            <person name="Fitzpatrick D.A."/>
            <person name="Frisvad J.C."/>
            <person name="Nielsen K.L."/>
        </authorList>
    </citation>
    <scope>NUCLEOTIDE SEQUENCE</scope>
    <source>
        <strain evidence="1">IBT 19713</strain>
    </source>
</reference>
<dbReference type="OrthoDB" id="5150743at2759"/>
<gene>
    <name evidence="1" type="ORF">N7468_000743</name>
</gene>
<name>A0A9W9TYP4_9EURO</name>
<dbReference type="EMBL" id="JAPQKS010000001">
    <property type="protein sequence ID" value="KAJ5249292.1"/>
    <property type="molecule type" value="Genomic_DNA"/>
</dbReference>
<accession>A0A9W9TYP4</accession>
<reference evidence="1" key="1">
    <citation type="submission" date="2022-11" db="EMBL/GenBank/DDBJ databases">
        <authorList>
            <person name="Petersen C."/>
        </authorList>
    </citation>
    <scope>NUCLEOTIDE SEQUENCE</scope>
    <source>
        <strain evidence="1">IBT 19713</strain>
    </source>
</reference>